<dbReference type="InterPro" id="IPR021109">
    <property type="entry name" value="Peptidase_aspartic_dom_sf"/>
</dbReference>
<sequence>MVTRVIIRLRSILLCFLIQTIFKKYILIQTPRVEIIRRAITRSVKCANISNWITQNSPTTDLVFHADEYLMKIRLGTSLVDILAVTDMGSDLTWIPSRPCPPWNGIECCYGLCHHDIWYADRLYTRGFLSTETMRKDYTTHSSIEIPSYIFGCGIDNGGYFGKVGSEVIGLGAGPESIVTQMGQLSMRKFSYCLNPIGLQGRVSHIHFGDWATMCGPEKVTVPLAPRQHASLYNITLEAFTIRRARIIFIGGSDAVKEGKITRATPVLDLNRQLELCFRKDRSLQPPSMVANFRGDDVPLKWYNTFVTTGPVTCLAFGVSEGLTSYGSLAQQDFFVGFDKMGGTLSFKPFDYAHAFNFHFCINLFGCTFYPK</sequence>
<dbReference type="InterPro" id="IPR051708">
    <property type="entry name" value="Plant_Aspart_Prot_A1"/>
</dbReference>
<keyword evidence="6" id="KW-1185">Reference proteome</keyword>
<dbReference type="InterPro" id="IPR032861">
    <property type="entry name" value="TAXi_N"/>
</dbReference>
<evidence type="ECO:0000256" key="1">
    <source>
        <dbReference type="ARBA" id="ARBA00007447"/>
    </source>
</evidence>
<dbReference type="AlphaFoldDB" id="A0A7N0VJI3"/>
<dbReference type="EnsemblPlants" id="Kaladp0972s0008.1.v1.1">
    <property type="protein sequence ID" value="Kaladp0972s0008.1.v1.1"/>
    <property type="gene ID" value="Kaladp0972s0008.v1.1"/>
</dbReference>
<evidence type="ECO:0000259" key="4">
    <source>
        <dbReference type="Pfam" id="PF14543"/>
    </source>
</evidence>
<dbReference type="GO" id="GO:0006508">
    <property type="term" value="P:proteolysis"/>
    <property type="evidence" value="ECO:0007669"/>
    <property type="project" value="UniProtKB-KW"/>
</dbReference>
<dbReference type="Proteomes" id="UP000594263">
    <property type="component" value="Unplaced"/>
</dbReference>
<dbReference type="GO" id="GO:0008233">
    <property type="term" value="F:peptidase activity"/>
    <property type="evidence" value="ECO:0007669"/>
    <property type="project" value="UniProtKB-KW"/>
</dbReference>
<evidence type="ECO:0000256" key="2">
    <source>
        <dbReference type="ARBA" id="ARBA00022670"/>
    </source>
</evidence>
<feature type="domain" description="Xylanase inhibitor N-terminal" evidence="4">
    <location>
        <begin position="108"/>
        <end position="210"/>
    </location>
</feature>
<protein>
    <recommendedName>
        <fullName evidence="4">Xylanase inhibitor N-terminal domain-containing protein</fullName>
    </recommendedName>
</protein>
<dbReference type="PANTHER" id="PTHR47967">
    <property type="entry name" value="OS07G0603500 PROTEIN-RELATED"/>
    <property type="match status" value="1"/>
</dbReference>
<dbReference type="SUPFAM" id="SSF50630">
    <property type="entry name" value="Acid proteases"/>
    <property type="match status" value="1"/>
</dbReference>
<dbReference type="Gene3D" id="2.40.70.10">
    <property type="entry name" value="Acid Proteases"/>
    <property type="match status" value="3"/>
</dbReference>
<accession>A0A7N0VJI3</accession>
<dbReference type="Gramene" id="Kaladp0972s0008.1.v1.1">
    <property type="protein sequence ID" value="Kaladp0972s0008.1.v1.1"/>
    <property type="gene ID" value="Kaladp0972s0008.v1.1"/>
</dbReference>
<organism evidence="5 6">
    <name type="scientific">Kalanchoe fedtschenkoi</name>
    <name type="common">Lavender scallops</name>
    <name type="synonym">South American air plant</name>
    <dbReference type="NCBI Taxonomy" id="63787"/>
    <lineage>
        <taxon>Eukaryota</taxon>
        <taxon>Viridiplantae</taxon>
        <taxon>Streptophyta</taxon>
        <taxon>Embryophyta</taxon>
        <taxon>Tracheophyta</taxon>
        <taxon>Spermatophyta</taxon>
        <taxon>Magnoliopsida</taxon>
        <taxon>eudicotyledons</taxon>
        <taxon>Gunneridae</taxon>
        <taxon>Pentapetalae</taxon>
        <taxon>Saxifragales</taxon>
        <taxon>Crassulaceae</taxon>
        <taxon>Kalanchoe</taxon>
    </lineage>
</organism>
<evidence type="ECO:0000256" key="3">
    <source>
        <dbReference type="ARBA" id="ARBA00022801"/>
    </source>
</evidence>
<proteinExistence type="inferred from homology"/>
<dbReference type="Pfam" id="PF14543">
    <property type="entry name" value="TAXi_N"/>
    <property type="match status" value="1"/>
</dbReference>
<dbReference type="GO" id="GO:0005576">
    <property type="term" value="C:extracellular region"/>
    <property type="evidence" value="ECO:0007669"/>
    <property type="project" value="TreeGrafter"/>
</dbReference>
<evidence type="ECO:0000313" key="5">
    <source>
        <dbReference type="EnsemblPlants" id="Kaladp0972s0008.1.v1.1"/>
    </source>
</evidence>
<evidence type="ECO:0000313" key="6">
    <source>
        <dbReference type="Proteomes" id="UP000594263"/>
    </source>
</evidence>
<keyword evidence="3" id="KW-0378">Hydrolase</keyword>
<dbReference type="PANTHER" id="PTHR47967:SF66">
    <property type="entry name" value="ASPARTIC PROTEINASE CDR1-RELATED"/>
    <property type="match status" value="1"/>
</dbReference>
<reference evidence="5" key="1">
    <citation type="submission" date="2021-01" db="UniProtKB">
        <authorList>
            <consortium name="EnsemblPlants"/>
        </authorList>
    </citation>
    <scope>IDENTIFICATION</scope>
</reference>
<name>A0A7N0VJI3_KALFE</name>
<keyword evidence="2" id="KW-0645">Protease</keyword>
<comment type="similarity">
    <text evidence="1">Belongs to the peptidase A1 family.</text>
</comment>